<dbReference type="InterPro" id="IPR025239">
    <property type="entry name" value="DUF4187"/>
</dbReference>
<dbReference type="PANTHER" id="PTHR21032:SF0">
    <property type="entry name" value="G PATCH DOMAIN-CONTAINING PROTEIN 11"/>
    <property type="match status" value="1"/>
</dbReference>
<reference evidence="3" key="1">
    <citation type="submission" date="2022-10" db="EMBL/GenBank/DDBJ databases">
        <authorList>
            <person name="Chen Y."/>
            <person name="Dougan E. K."/>
            <person name="Chan C."/>
            <person name="Rhodes N."/>
            <person name="Thang M."/>
        </authorList>
    </citation>
    <scope>NUCLEOTIDE SEQUENCE</scope>
</reference>
<dbReference type="EMBL" id="CAMXCT030005779">
    <property type="protein sequence ID" value="CAL4800562.1"/>
    <property type="molecule type" value="Genomic_DNA"/>
</dbReference>
<dbReference type="PROSITE" id="PS50076">
    <property type="entry name" value="DNAJ_2"/>
    <property type="match status" value="1"/>
</dbReference>
<dbReference type="InterPro" id="IPR039249">
    <property type="entry name" value="GPATCH11"/>
</dbReference>
<dbReference type="AlphaFoldDB" id="A0A9P1DN19"/>
<proteinExistence type="predicted"/>
<organism evidence="3">
    <name type="scientific">Cladocopium goreaui</name>
    <dbReference type="NCBI Taxonomy" id="2562237"/>
    <lineage>
        <taxon>Eukaryota</taxon>
        <taxon>Sar</taxon>
        <taxon>Alveolata</taxon>
        <taxon>Dinophyceae</taxon>
        <taxon>Suessiales</taxon>
        <taxon>Symbiodiniaceae</taxon>
        <taxon>Cladocopium</taxon>
    </lineage>
</organism>
<evidence type="ECO:0000313" key="4">
    <source>
        <dbReference type="EMBL" id="CAL1166625.1"/>
    </source>
</evidence>
<protein>
    <submittedName>
        <fullName evidence="5">Uncharacterized protein C6F6.19</fullName>
    </submittedName>
</protein>
<dbReference type="Pfam" id="PF13821">
    <property type="entry name" value="DUF4187"/>
    <property type="match status" value="1"/>
</dbReference>
<sequence length="309" mass="34870">MAPACDPVAAILAAPHAFARLELPLAPVEVATVRSHYRRLALAVHPDKCKDAKAKEAFQALSEAFEQLSSDAGQAQLLRAAGATRSSRCRTATAPQDDTKAHWWDTNTWEEFEQRLRHRERAEAALNKQYCGNLRVKFTTRKVRGYVFAAERSVEHLDRQKGLPESLLWPPESTQAARDLEEEVNRARQTELYPGQANEMLPDYRERLELNDPGLALQRLLELMTHLRTVHLYCLYCGCTYDSGEDMERNCPGVTEEEHDEAKSMGLRDSATSTGAEAPEEQPGEDPLETFMASIDAELQGQKKRKKHR</sequence>
<name>A0A9P1DN19_9DINO</name>
<feature type="domain" description="J" evidence="2">
    <location>
        <begin position="16"/>
        <end position="73"/>
    </location>
</feature>
<dbReference type="SUPFAM" id="SSF46565">
    <property type="entry name" value="Chaperone J-domain"/>
    <property type="match status" value="1"/>
</dbReference>
<dbReference type="Gene3D" id="1.10.287.110">
    <property type="entry name" value="DnaJ domain"/>
    <property type="match status" value="1"/>
</dbReference>
<gene>
    <name evidence="3" type="ORF">C1SCF055_LOCUS38240</name>
</gene>
<dbReference type="EMBL" id="CAMXCT020005779">
    <property type="protein sequence ID" value="CAL1166625.1"/>
    <property type="molecule type" value="Genomic_DNA"/>
</dbReference>
<feature type="region of interest" description="Disordered" evidence="1">
    <location>
        <begin position="249"/>
        <end position="309"/>
    </location>
</feature>
<dbReference type="CDD" id="cd06257">
    <property type="entry name" value="DnaJ"/>
    <property type="match status" value="1"/>
</dbReference>
<dbReference type="InterPro" id="IPR001623">
    <property type="entry name" value="DnaJ_domain"/>
</dbReference>
<evidence type="ECO:0000313" key="3">
    <source>
        <dbReference type="EMBL" id="CAI4013250.1"/>
    </source>
</evidence>
<evidence type="ECO:0000313" key="5">
    <source>
        <dbReference type="EMBL" id="CAL4800562.1"/>
    </source>
</evidence>
<dbReference type="SMART" id="SM01173">
    <property type="entry name" value="DUF4187"/>
    <property type="match status" value="1"/>
</dbReference>
<keyword evidence="6" id="KW-1185">Reference proteome</keyword>
<dbReference type="InterPro" id="IPR036869">
    <property type="entry name" value="J_dom_sf"/>
</dbReference>
<accession>A0A9P1DN19</accession>
<dbReference type="Proteomes" id="UP001152797">
    <property type="component" value="Unassembled WGS sequence"/>
</dbReference>
<dbReference type="Pfam" id="PF00226">
    <property type="entry name" value="DnaJ"/>
    <property type="match status" value="1"/>
</dbReference>
<evidence type="ECO:0000313" key="6">
    <source>
        <dbReference type="Proteomes" id="UP001152797"/>
    </source>
</evidence>
<dbReference type="OrthoDB" id="342454at2759"/>
<evidence type="ECO:0000259" key="2">
    <source>
        <dbReference type="PROSITE" id="PS50076"/>
    </source>
</evidence>
<dbReference type="SMART" id="SM00271">
    <property type="entry name" value="DnaJ"/>
    <property type="match status" value="1"/>
</dbReference>
<dbReference type="EMBL" id="CAMXCT010005779">
    <property type="protein sequence ID" value="CAI4013250.1"/>
    <property type="molecule type" value="Genomic_DNA"/>
</dbReference>
<comment type="caution">
    <text evidence="3">The sequence shown here is derived from an EMBL/GenBank/DDBJ whole genome shotgun (WGS) entry which is preliminary data.</text>
</comment>
<dbReference type="GO" id="GO:0000776">
    <property type="term" value="C:kinetochore"/>
    <property type="evidence" value="ECO:0007669"/>
    <property type="project" value="TreeGrafter"/>
</dbReference>
<dbReference type="PANTHER" id="PTHR21032">
    <property type="entry name" value="G PATCH DOMAIN-CONTAINING PROTEIN 11"/>
    <property type="match status" value="1"/>
</dbReference>
<evidence type="ECO:0000256" key="1">
    <source>
        <dbReference type="SAM" id="MobiDB-lite"/>
    </source>
</evidence>
<reference evidence="4" key="2">
    <citation type="submission" date="2024-04" db="EMBL/GenBank/DDBJ databases">
        <authorList>
            <person name="Chen Y."/>
            <person name="Shah S."/>
            <person name="Dougan E. K."/>
            <person name="Thang M."/>
            <person name="Chan C."/>
        </authorList>
    </citation>
    <scope>NUCLEOTIDE SEQUENCE [LARGE SCALE GENOMIC DNA]</scope>
</reference>
<feature type="compositionally biased region" description="Acidic residues" evidence="1">
    <location>
        <begin position="278"/>
        <end position="288"/>
    </location>
</feature>